<keyword evidence="7" id="KW-1185">Reference proteome</keyword>
<evidence type="ECO:0000256" key="5">
    <source>
        <dbReference type="HAMAP-Rule" id="MF_01092"/>
    </source>
</evidence>
<reference evidence="6" key="2">
    <citation type="submission" date="2020-09" db="EMBL/GenBank/DDBJ databases">
        <authorList>
            <person name="Sun Q."/>
            <person name="Kim S."/>
        </authorList>
    </citation>
    <scope>NUCLEOTIDE SEQUENCE</scope>
    <source>
        <strain evidence="6">KCTC 42731</strain>
    </source>
</reference>
<dbReference type="Pfam" id="PF07072">
    <property type="entry name" value="ZapD"/>
    <property type="match status" value="1"/>
</dbReference>
<keyword evidence="4 5" id="KW-0131">Cell cycle</keyword>
<organism evidence="6 7">
    <name type="scientific">Thalassotalea marina</name>
    <dbReference type="NCBI Taxonomy" id="1673741"/>
    <lineage>
        <taxon>Bacteria</taxon>
        <taxon>Pseudomonadati</taxon>
        <taxon>Pseudomonadota</taxon>
        <taxon>Gammaproteobacteria</taxon>
        <taxon>Alteromonadales</taxon>
        <taxon>Colwelliaceae</taxon>
        <taxon>Thalassotalea</taxon>
    </lineage>
</organism>
<reference evidence="6" key="1">
    <citation type="journal article" date="2014" name="Int. J. Syst. Evol. Microbiol.">
        <title>Complete genome sequence of Corynebacterium casei LMG S-19264T (=DSM 44701T), isolated from a smear-ripened cheese.</title>
        <authorList>
            <consortium name="US DOE Joint Genome Institute (JGI-PGF)"/>
            <person name="Walter F."/>
            <person name="Albersmeier A."/>
            <person name="Kalinowski J."/>
            <person name="Ruckert C."/>
        </authorList>
    </citation>
    <scope>NUCLEOTIDE SEQUENCE</scope>
    <source>
        <strain evidence="6">KCTC 42731</strain>
    </source>
</reference>
<evidence type="ECO:0000256" key="1">
    <source>
        <dbReference type="ARBA" id="ARBA00022490"/>
    </source>
</evidence>
<accession>A0A919BCG3</accession>
<dbReference type="HAMAP" id="MF_01092">
    <property type="entry name" value="ZapD"/>
    <property type="match status" value="1"/>
</dbReference>
<dbReference type="GO" id="GO:0032153">
    <property type="term" value="C:cell division site"/>
    <property type="evidence" value="ECO:0007669"/>
    <property type="project" value="TreeGrafter"/>
</dbReference>
<dbReference type="EMBL" id="BNCK01000001">
    <property type="protein sequence ID" value="GHF79571.1"/>
    <property type="molecule type" value="Genomic_DNA"/>
</dbReference>
<protein>
    <recommendedName>
        <fullName evidence="5">Cell division protein ZapD</fullName>
    </recommendedName>
    <alternativeName>
        <fullName evidence="5">Z ring-associated protein D</fullName>
    </alternativeName>
</protein>
<gene>
    <name evidence="5 6" type="primary">zapD</name>
    <name evidence="6" type="ORF">GCM10017161_03430</name>
</gene>
<keyword evidence="1 5" id="KW-0963">Cytoplasm</keyword>
<dbReference type="PANTHER" id="PTHR39455">
    <property type="entry name" value="CELL DIVISION PROTEIN ZAPD"/>
    <property type="match status" value="1"/>
</dbReference>
<dbReference type="GO" id="GO:0043093">
    <property type="term" value="P:FtsZ-dependent cytokinesis"/>
    <property type="evidence" value="ECO:0007669"/>
    <property type="project" value="UniProtKB-UniRule"/>
</dbReference>
<dbReference type="RefSeq" id="WP_189766986.1">
    <property type="nucleotide sequence ID" value="NZ_BNCK01000001.1"/>
</dbReference>
<comment type="subunit">
    <text evidence="5">Interacts with FtsZ.</text>
</comment>
<keyword evidence="3 5" id="KW-0717">Septation</keyword>
<dbReference type="PANTHER" id="PTHR39455:SF1">
    <property type="entry name" value="CELL DIVISION PROTEIN ZAPD"/>
    <property type="match status" value="1"/>
</dbReference>
<comment type="function">
    <text evidence="5">Cell division factor that enhances FtsZ-ring assembly. Directly interacts with FtsZ and promotes bundling of FtsZ protofilaments, with a reduction in FtsZ GTPase activity.</text>
</comment>
<evidence type="ECO:0000256" key="3">
    <source>
        <dbReference type="ARBA" id="ARBA00023210"/>
    </source>
</evidence>
<dbReference type="AlphaFoldDB" id="A0A919BCG3"/>
<evidence type="ECO:0000313" key="7">
    <source>
        <dbReference type="Proteomes" id="UP000623842"/>
    </source>
</evidence>
<dbReference type="InterPro" id="IPR027462">
    <property type="entry name" value="ZapD_C"/>
</dbReference>
<keyword evidence="2 5" id="KW-0132">Cell division</keyword>
<dbReference type="NCBIfam" id="NF003655">
    <property type="entry name" value="PRK05287.1-3"/>
    <property type="match status" value="1"/>
</dbReference>
<dbReference type="Gene3D" id="2.60.440.10">
    <property type="entry name" value="YacF-like domains"/>
    <property type="match status" value="1"/>
</dbReference>
<dbReference type="InterPro" id="IPR009777">
    <property type="entry name" value="ZapD"/>
</dbReference>
<comment type="similarity">
    <text evidence="5">Belongs to the ZapD family.</text>
</comment>
<name>A0A919BCG3_9GAMM</name>
<comment type="caution">
    <text evidence="6">The sequence shown here is derived from an EMBL/GenBank/DDBJ whole genome shotgun (WGS) entry which is preliminary data.</text>
</comment>
<dbReference type="InterPro" id="IPR036268">
    <property type="entry name" value="ZapD_sf"/>
</dbReference>
<sequence length="248" mass="28513">MTGILYEHPLNERIRNYLKLEQLFAQANECLSLDVSTSHQVYFNALFAIIDTLERNDIRGDLIKDLEKLEQNLVVWSSNPDVDGSALTENLKQTVALLSQLKCPSQQWIQLKEDKFLSGLKQRFAIQGGSSSFDLPQLQFWLKHSADKAQQDLKHWLSFLAQINQALSLILKFLRQKSNFETIEANNGFFQESGDGLMLLRIKVQKGSEYYPTVSGNKFRYSIRFVCPCQESGKKFCDMMVPFELARC</sequence>
<evidence type="ECO:0000313" key="6">
    <source>
        <dbReference type="EMBL" id="GHF79571.1"/>
    </source>
</evidence>
<evidence type="ECO:0000256" key="2">
    <source>
        <dbReference type="ARBA" id="ARBA00022618"/>
    </source>
</evidence>
<dbReference type="SUPFAM" id="SSF160950">
    <property type="entry name" value="YacF-like"/>
    <property type="match status" value="1"/>
</dbReference>
<comment type="subcellular location">
    <subcellularLocation>
        <location evidence="5">Cytoplasm</location>
    </subcellularLocation>
    <text evidence="5">Localizes to mid-cell in an FtsZ-dependent manner.</text>
</comment>
<dbReference type="GO" id="GO:0005737">
    <property type="term" value="C:cytoplasm"/>
    <property type="evidence" value="ECO:0007669"/>
    <property type="project" value="UniProtKB-SubCell"/>
</dbReference>
<proteinExistence type="inferred from homology"/>
<evidence type="ECO:0000256" key="4">
    <source>
        <dbReference type="ARBA" id="ARBA00023306"/>
    </source>
</evidence>
<dbReference type="GO" id="GO:0000917">
    <property type="term" value="P:division septum assembly"/>
    <property type="evidence" value="ECO:0007669"/>
    <property type="project" value="UniProtKB-KW"/>
</dbReference>
<dbReference type="Proteomes" id="UP000623842">
    <property type="component" value="Unassembled WGS sequence"/>
</dbReference>
<dbReference type="Gene3D" id="1.10.3900.10">
    <property type="entry name" value="YacF-like"/>
    <property type="match status" value="1"/>
</dbReference>